<evidence type="ECO:0000313" key="1">
    <source>
        <dbReference type="EMBL" id="PQQ21938.1"/>
    </source>
</evidence>
<dbReference type="AlphaFoldDB" id="A0A314ZXD2"/>
<dbReference type="Proteomes" id="UP000250321">
    <property type="component" value="Unassembled WGS sequence"/>
</dbReference>
<accession>A0A314ZXD2</accession>
<name>A0A314ZXD2_PRUYE</name>
<organism evidence="1 2">
    <name type="scientific">Prunus yedoensis var. nudiflora</name>
    <dbReference type="NCBI Taxonomy" id="2094558"/>
    <lineage>
        <taxon>Eukaryota</taxon>
        <taxon>Viridiplantae</taxon>
        <taxon>Streptophyta</taxon>
        <taxon>Embryophyta</taxon>
        <taxon>Tracheophyta</taxon>
        <taxon>Spermatophyta</taxon>
        <taxon>Magnoliopsida</taxon>
        <taxon>eudicotyledons</taxon>
        <taxon>Gunneridae</taxon>
        <taxon>Pentapetalae</taxon>
        <taxon>rosids</taxon>
        <taxon>fabids</taxon>
        <taxon>Rosales</taxon>
        <taxon>Rosaceae</taxon>
        <taxon>Amygdaloideae</taxon>
        <taxon>Amygdaleae</taxon>
        <taxon>Prunus</taxon>
    </lineage>
</organism>
<evidence type="ECO:0000313" key="2">
    <source>
        <dbReference type="Proteomes" id="UP000250321"/>
    </source>
</evidence>
<dbReference type="PANTHER" id="PTHR34210:SF3">
    <property type="entry name" value="CCHC-TYPE DOMAIN-CONTAINING PROTEIN"/>
    <property type="match status" value="1"/>
</dbReference>
<proteinExistence type="predicted"/>
<dbReference type="EMBL" id="PJQY01000003">
    <property type="protein sequence ID" value="PQQ21938.1"/>
    <property type="molecule type" value="Genomic_DNA"/>
</dbReference>
<protein>
    <submittedName>
        <fullName evidence="1">Uncharacterized protein</fullName>
    </submittedName>
</protein>
<dbReference type="OrthoDB" id="765500at2759"/>
<dbReference type="STRING" id="2094558.A0A314ZXD2"/>
<gene>
    <name evidence="1" type="ORF">Pyn_38356</name>
</gene>
<dbReference type="PANTHER" id="PTHR34210">
    <property type="entry name" value="OS01G0252900 PROTEIN"/>
    <property type="match status" value="1"/>
</dbReference>
<sequence>MELGRIRDKEEDEENYKHREVTREMRENYMKKLGTLRGMHAKQWEDFIQIDAQRHQQQANQQMSTSGTQTLWKIILQGLMTTLASSSVRGMMIMGEVTVDTECLSAITFGCRSE</sequence>
<keyword evidence="2" id="KW-1185">Reference proteome</keyword>
<comment type="caution">
    <text evidence="1">The sequence shown here is derived from an EMBL/GenBank/DDBJ whole genome shotgun (WGS) entry which is preliminary data.</text>
</comment>
<reference evidence="1 2" key="1">
    <citation type="submission" date="2018-02" db="EMBL/GenBank/DDBJ databases">
        <title>Draft genome of wild Prunus yedoensis var. nudiflora.</title>
        <authorList>
            <person name="Baek S."/>
            <person name="Kim J.-H."/>
            <person name="Choi K."/>
            <person name="Kim G.-B."/>
            <person name="Cho A."/>
            <person name="Jang H."/>
            <person name="Shin C.-H."/>
            <person name="Yu H.-J."/>
            <person name="Mun J.-H."/>
        </authorList>
    </citation>
    <scope>NUCLEOTIDE SEQUENCE [LARGE SCALE GENOMIC DNA]</scope>
    <source>
        <strain evidence="2">cv. Jeju island</strain>
        <tissue evidence="1">Leaf</tissue>
    </source>
</reference>